<dbReference type="EMBL" id="LTAO01000013">
    <property type="protein sequence ID" value="KYG30980.1"/>
    <property type="molecule type" value="Genomic_DNA"/>
</dbReference>
<keyword evidence="1" id="KW-0472">Membrane</keyword>
<dbReference type="InterPro" id="IPR024490">
    <property type="entry name" value="DUF2759"/>
</dbReference>
<protein>
    <recommendedName>
        <fullName evidence="4">Alkaliphily related protein</fullName>
    </recommendedName>
</protein>
<keyword evidence="3" id="KW-1185">Reference proteome</keyword>
<dbReference type="OrthoDB" id="2355718at2"/>
<gene>
    <name evidence="2" type="ORF">AZF04_18460</name>
</gene>
<name>A0A162DVN9_9BACI</name>
<evidence type="ECO:0000313" key="3">
    <source>
        <dbReference type="Proteomes" id="UP000075806"/>
    </source>
</evidence>
<accession>A0A162DVN9</accession>
<dbReference type="Pfam" id="PF10958">
    <property type="entry name" value="DUF2759"/>
    <property type="match status" value="1"/>
</dbReference>
<evidence type="ECO:0008006" key="4">
    <source>
        <dbReference type="Google" id="ProtNLM"/>
    </source>
</evidence>
<feature type="transmembrane region" description="Helical" evidence="1">
    <location>
        <begin position="30"/>
        <end position="53"/>
    </location>
</feature>
<dbReference type="RefSeq" id="WP_061948765.1">
    <property type="nucleotide sequence ID" value="NZ_LTAO01000013.1"/>
</dbReference>
<dbReference type="AlphaFoldDB" id="A0A162DVN9"/>
<comment type="caution">
    <text evidence="2">The sequence shown here is derived from an EMBL/GenBank/DDBJ whole genome shotgun (WGS) entry which is preliminary data.</text>
</comment>
<reference evidence="2" key="1">
    <citation type="submission" date="2016-02" db="EMBL/GenBank/DDBJ databases">
        <title>Genome sequence of Bacillus trypoxylicola KCTC 13244(T).</title>
        <authorList>
            <person name="Jeong H."/>
            <person name="Park S.-H."/>
            <person name="Choi S.-K."/>
        </authorList>
    </citation>
    <scope>NUCLEOTIDE SEQUENCE [LARGE SCALE GENOMIC DNA]</scope>
    <source>
        <strain evidence="2">KCTC 13244</strain>
    </source>
</reference>
<proteinExistence type="predicted"/>
<keyword evidence="1" id="KW-1133">Transmembrane helix</keyword>
<evidence type="ECO:0000313" key="2">
    <source>
        <dbReference type="EMBL" id="KYG30980.1"/>
    </source>
</evidence>
<keyword evidence="1" id="KW-0812">Transmembrane</keyword>
<dbReference type="Proteomes" id="UP000075806">
    <property type="component" value="Unassembled WGS sequence"/>
</dbReference>
<sequence>MFLAITLLLVSIICLIAVFREIRRKNFFAVGFALISCAVFGWFSVRTILAIIITNSGAPGIGS</sequence>
<evidence type="ECO:0000256" key="1">
    <source>
        <dbReference type="SAM" id="Phobius"/>
    </source>
</evidence>
<organism evidence="2 3">
    <name type="scientific">Alkalihalobacillus trypoxylicola</name>
    <dbReference type="NCBI Taxonomy" id="519424"/>
    <lineage>
        <taxon>Bacteria</taxon>
        <taxon>Bacillati</taxon>
        <taxon>Bacillota</taxon>
        <taxon>Bacilli</taxon>
        <taxon>Bacillales</taxon>
        <taxon>Bacillaceae</taxon>
        <taxon>Alkalihalobacillus</taxon>
    </lineage>
</organism>